<name>A0A3Q9RNP8_9BACI</name>
<dbReference type="Gene3D" id="3.30.460.10">
    <property type="entry name" value="Beta Polymerase, domain 2"/>
    <property type="match status" value="1"/>
</dbReference>
<evidence type="ECO:0008006" key="3">
    <source>
        <dbReference type="Google" id="ProtNLM"/>
    </source>
</evidence>
<dbReference type="Proteomes" id="UP000283095">
    <property type="component" value="Chromosome"/>
</dbReference>
<sequence length="94" mass="10871">MLGLPRGKVFLVPWTTEWEKGFLLKKERIQNIIREYIVNVHHIGSTAVKNLSAKPIIDITDRSDACSYIGINGALSYPHYSMLRRERTECFIFC</sequence>
<dbReference type="KEGG" id="pasa:BAOM_2289"/>
<dbReference type="SUPFAM" id="SSF81301">
    <property type="entry name" value="Nucleotidyltransferase"/>
    <property type="match status" value="1"/>
</dbReference>
<dbReference type="InterPro" id="IPR007344">
    <property type="entry name" value="GrpB/CoaE"/>
</dbReference>
<organism evidence="1 2">
    <name type="scientific">Peribacillus asahii</name>
    <dbReference type="NCBI Taxonomy" id="228899"/>
    <lineage>
        <taxon>Bacteria</taxon>
        <taxon>Bacillati</taxon>
        <taxon>Bacillota</taxon>
        <taxon>Bacilli</taxon>
        <taxon>Bacillales</taxon>
        <taxon>Bacillaceae</taxon>
        <taxon>Peribacillus</taxon>
    </lineage>
</organism>
<evidence type="ECO:0000313" key="1">
    <source>
        <dbReference type="EMBL" id="AZV42898.1"/>
    </source>
</evidence>
<dbReference type="PANTHER" id="PTHR34822">
    <property type="entry name" value="GRPB DOMAIN PROTEIN (AFU_ORTHOLOGUE AFUA_1G01530)"/>
    <property type="match status" value="1"/>
</dbReference>
<dbReference type="PANTHER" id="PTHR34822:SF1">
    <property type="entry name" value="GRPB FAMILY PROTEIN"/>
    <property type="match status" value="1"/>
</dbReference>
<evidence type="ECO:0000313" key="2">
    <source>
        <dbReference type="Proteomes" id="UP000283095"/>
    </source>
</evidence>
<protein>
    <recommendedName>
        <fullName evidence="3">GrpB family protein</fullName>
    </recommendedName>
</protein>
<gene>
    <name evidence="1" type="ORF">BAOM_2289</name>
</gene>
<dbReference type="EMBL" id="CP026095">
    <property type="protein sequence ID" value="AZV42898.1"/>
    <property type="molecule type" value="Genomic_DNA"/>
</dbReference>
<proteinExistence type="predicted"/>
<reference evidence="1 2" key="1">
    <citation type="submission" date="2018-01" db="EMBL/GenBank/DDBJ databases">
        <title>Bacillus asahii Genome sequencing and assembly.</title>
        <authorList>
            <person name="Jiang H."/>
            <person name="Feng Y."/>
            <person name="Zhao F."/>
            <person name="Lin X."/>
        </authorList>
    </citation>
    <scope>NUCLEOTIDE SEQUENCE [LARGE SCALE GENOMIC DNA]</scope>
    <source>
        <strain evidence="1 2">OM18</strain>
    </source>
</reference>
<dbReference type="Pfam" id="PF04229">
    <property type="entry name" value="GrpB"/>
    <property type="match status" value="1"/>
</dbReference>
<dbReference type="AlphaFoldDB" id="A0A3Q9RNP8"/>
<dbReference type="InterPro" id="IPR043519">
    <property type="entry name" value="NT_sf"/>
</dbReference>
<dbReference type="OrthoDB" id="9799092at2"/>
<accession>A0A3Q9RNP8</accession>